<reference evidence="1" key="1">
    <citation type="submission" date="2022-09" db="EMBL/GenBank/DDBJ databases">
        <title>Intensive care unit water sources are persistently colonized with multi-drug resistant bacteria and are the site of extensive horizontal gene transfer of antibiotic resistance genes.</title>
        <authorList>
            <person name="Diorio-Toth L."/>
        </authorList>
    </citation>
    <scope>NUCLEOTIDE SEQUENCE</scope>
    <source>
        <strain evidence="1">GD03990</strain>
    </source>
</reference>
<proteinExistence type="predicted"/>
<gene>
    <name evidence="1" type="ORF">N5C05_04960</name>
</gene>
<evidence type="ECO:0000313" key="1">
    <source>
        <dbReference type="EMBL" id="MDH1054110.1"/>
    </source>
</evidence>
<organism evidence="1 2">
    <name type="scientific">Aquipseudomonas alcaligenes</name>
    <name type="common">Pseudomonas alcaligenes</name>
    <dbReference type="NCBI Taxonomy" id="43263"/>
    <lineage>
        <taxon>Bacteria</taxon>
        <taxon>Pseudomonadati</taxon>
        <taxon>Pseudomonadota</taxon>
        <taxon>Gammaproteobacteria</taxon>
        <taxon>Pseudomonadales</taxon>
        <taxon>Pseudomonadaceae</taxon>
        <taxon>Aquipseudomonas</taxon>
    </lineage>
</organism>
<dbReference type="AlphaFoldDB" id="A0AA42MZ34"/>
<accession>A0AA42MZ34</accession>
<sequence length="176" mass="19257">MNNAKLLSDQIKGLHAAIGSLPDDASVKAVCQSFLDDAVSVLSELQSEHSLAYEQSERLALYLASLATCIGSHYAGVIANQAEKAGENRRIANTATELYADVARAKAAAFWEADSLRQEYSVMEVAEQVRDIMLREGFSMENQSGKEKLTLSRVKGWIASFAPQYAREPGRRKASD</sequence>
<evidence type="ECO:0000313" key="2">
    <source>
        <dbReference type="Proteomes" id="UP001158730"/>
    </source>
</evidence>
<dbReference type="RefSeq" id="WP_280053134.1">
    <property type="nucleotide sequence ID" value="NZ_JAOBYN010000003.1"/>
</dbReference>
<dbReference type="Proteomes" id="UP001158730">
    <property type="component" value="Unassembled WGS sequence"/>
</dbReference>
<protein>
    <submittedName>
        <fullName evidence="1">Uncharacterized protein</fullName>
    </submittedName>
</protein>
<comment type="caution">
    <text evidence="1">The sequence shown here is derived from an EMBL/GenBank/DDBJ whole genome shotgun (WGS) entry which is preliminary data.</text>
</comment>
<name>A0AA42MZ34_AQUAC</name>
<dbReference type="EMBL" id="JAOBYN010000003">
    <property type="protein sequence ID" value="MDH1054110.1"/>
    <property type="molecule type" value="Genomic_DNA"/>
</dbReference>